<protein>
    <submittedName>
        <fullName evidence="2">Uncharacterized protein</fullName>
    </submittedName>
</protein>
<feature type="compositionally biased region" description="Basic and acidic residues" evidence="1">
    <location>
        <begin position="165"/>
        <end position="178"/>
    </location>
</feature>
<reference evidence="2" key="1">
    <citation type="journal article" date="2023" name="Science">
        <title>Genome structures resolve the early diversification of teleost fishes.</title>
        <authorList>
            <person name="Parey E."/>
            <person name="Louis A."/>
            <person name="Montfort J."/>
            <person name="Bouchez O."/>
            <person name="Roques C."/>
            <person name="Iampietro C."/>
            <person name="Lluch J."/>
            <person name="Castinel A."/>
            <person name="Donnadieu C."/>
            <person name="Desvignes T."/>
            <person name="Floi Bucao C."/>
            <person name="Jouanno E."/>
            <person name="Wen M."/>
            <person name="Mejri S."/>
            <person name="Dirks R."/>
            <person name="Jansen H."/>
            <person name="Henkel C."/>
            <person name="Chen W.J."/>
            <person name="Zahm M."/>
            <person name="Cabau C."/>
            <person name="Klopp C."/>
            <person name="Thompson A.W."/>
            <person name="Robinson-Rechavi M."/>
            <person name="Braasch I."/>
            <person name="Lecointre G."/>
            <person name="Bobe J."/>
            <person name="Postlethwait J.H."/>
            <person name="Berthelot C."/>
            <person name="Roest Crollius H."/>
            <person name="Guiguen Y."/>
        </authorList>
    </citation>
    <scope>NUCLEOTIDE SEQUENCE</scope>
    <source>
        <strain evidence="2">WJC10195</strain>
    </source>
</reference>
<feature type="region of interest" description="Disordered" evidence="1">
    <location>
        <begin position="358"/>
        <end position="400"/>
    </location>
</feature>
<accession>A0A9Q1GF37</accession>
<dbReference type="EMBL" id="JAINUF010000001">
    <property type="protein sequence ID" value="KAJ8383131.1"/>
    <property type="molecule type" value="Genomic_DNA"/>
</dbReference>
<evidence type="ECO:0000313" key="2">
    <source>
        <dbReference type="EMBL" id="KAJ8383131.1"/>
    </source>
</evidence>
<feature type="compositionally biased region" description="Basic and acidic residues" evidence="1">
    <location>
        <begin position="203"/>
        <end position="217"/>
    </location>
</feature>
<dbReference type="OrthoDB" id="9393938at2759"/>
<evidence type="ECO:0000313" key="3">
    <source>
        <dbReference type="Proteomes" id="UP001152622"/>
    </source>
</evidence>
<comment type="caution">
    <text evidence="2">The sequence shown here is derived from an EMBL/GenBank/DDBJ whole genome shotgun (WGS) entry which is preliminary data.</text>
</comment>
<proteinExistence type="predicted"/>
<organism evidence="2 3">
    <name type="scientific">Synaphobranchus kaupii</name>
    <name type="common">Kaup's arrowtooth eel</name>
    <dbReference type="NCBI Taxonomy" id="118154"/>
    <lineage>
        <taxon>Eukaryota</taxon>
        <taxon>Metazoa</taxon>
        <taxon>Chordata</taxon>
        <taxon>Craniata</taxon>
        <taxon>Vertebrata</taxon>
        <taxon>Euteleostomi</taxon>
        <taxon>Actinopterygii</taxon>
        <taxon>Neopterygii</taxon>
        <taxon>Teleostei</taxon>
        <taxon>Anguilliformes</taxon>
        <taxon>Synaphobranchidae</taxon>
        <taxon>Synaphobranchus</taxon>
    </lineage>
</organism>
<dbReference type="Proteomes" id="UP001152622">
    <property type="component" value="Chromosome 1"/>
</dbReference>
<dbReference type="AlphaFoldDB" id="A0A9Q1GF37"/>
<feature type="region of interest" description="Disordered" evidence="1">
    <location>
        <begin position="84"/>
        <end position="311"/>
    </location>
</feature>
<feature type="compositionally biased region" description="Basic and acidic residues" evidence="1">
    <location>
        <begin position="10"/>
        <end position="23"/>
    </location>
</feature>
<feature type="region of interest" description="Disordered" evidence="1">
    <location>
        <begin position="1"/>
        <end position="23"/>
    </location>
</feature>
<feature type="compositionally biased region" description="Pro residues" evidence="1">
    <location>
        <begin position="116"/>
        <end position="125"/>
    </location>
</feature>
<keyword evidence="3" id="KW-1185">Reference proteome</keyword>
<name>A0A9Q1GF37_SYNKA</name>
<feature type="compositionally biased region" description="Polar residues" evidence="1">
    <location>
        <begin position="293"/>
        <end position="308"/>
    </location>
</feature>
<sequence>MSNSKNHACCSEEKKLGRARDPQDRITIQFQFRRPGHTLLSRNCARRPQVGFGRFQAGPQGEVRVPARVLPGAARQQAFVHARPGERCGRKLHPPDPGNFGPVEGSTETLVFEPMITPPMDPVTPAPLSRTGSGRLRPGPLVSIPPPGETPGDGADGGDNGSGSERSDQTARLTHEDGPVPAAGSDKRSNGQAATPPASVDSQWERTAKPLEDRYAADTRATGMLGNISEDDAIPSEARVRPDASPPHNTELLPSRAEASGKTAMEKRNNAISESDVTSDVPLSEAMRVPQCNGENSNTISEDPNSDTVDGRTIEFDESALRADAVHKVPCYEGVGCPQLSGESTNATSNMDIMGEVPHSGRRPTEAAEAQTDSNLNAQMGEDSAVKLRKRKGSKDERERSHLDSMVLLIMKLDQLDQDIENALSVSSSTSNTRTLKRRNVRGTDPEKINGGDVFHSIHQQKIIPHVIYSALTSPGPTTVSAEKPRTGTMPPISEKDKAVQGVHLLSLPRLIRRRDPDSNAAC</sequence>
<evidence type="ECO:0000256" key="1">
    <source>
        <dbReference type="SAM" id="MobiDB-lite"/>
    </source>
</evidence>
<gene>
    <name evidence="2" type="ORF">SKAU_G00039090</name>
</gene>